<dbReference type="PANTHER" id="PTHR43557:SF2">
    <property type="entry name" value="RIESKE DOMAIN-CONTAINING PROTEIN-RELATED"/>
    <property type="match status" value="1"/>
</dbReference>
<dbReference type="SUPFAM" id="SSF51905">
    <property type="entry name" value="FAD/NAD(P)-binding domain"/>
    <property type="match status" value="2"/>
</dbReference>
<dbReference type="SUPFAM" id="SSF55424">
    <property type="entry name" value="FAD/NAD-linked reductases, dimerisation (C-terminal) domain"/>
    <property type="match status" value="1"/>
</dbReference>
<dbReference type="PRINTS" id="PR00411">
    <property type="entry name" value="PNDRDTASEI"/>
</dbReference>
<sequence length="416" mass="43602">MARRIAIVGASMGGLRAAEQLRSAGWEEEILVIGGEIHPPYNRPPLSKELLKSPGSIQEALAAVTLRQRRTATGIDWKLGAPVTGADLKGRTLTLATGEQLGYDGLVVATGLRPARVRVPGPLHGRHVIRTLENSLGLHRELQPDARIVVVGAGFIGCEAAATATLLGCRVTLIEGSSGPMQRTLGRELSEGMRSFLTQRGVECISGERVAAFTWNDDGAGGTQRCTGVRLAGGREVQADAVIEAVGSQPNVEWLAGNGLDLSDGVLCDGHLRVLGTEHVVAVGDVARYPDRRTGTGPRRVEHWATPADTAKIAAPALVAGLNGTETPEPVAPLPAFWTDIFGIRVQGVGSPAVADRIEVLEGDPSRPADGAALAYYLGGRLIGAVTSALPADRQLHYRKLVTEAGLLASSQLAAV</sequence>
<keyword evidence="7" id="KW-1185">Reference proteome</keyword>
<keyword evidence="3" id="KW-0274">FAD</keyword>
<comment type="cofactor">
    <cofactor evidence="1">
        <name>FAD</name>
        <dbReference type="ChEBI" id="CHEBI:57692"/>
    </cofactor>
</comment>
<dbReference type="InterPro" id="IPR016156">
    <property type="entry name" value="FAD/NAD-linked_Rdtase_dimer_sf"/>
</dbReference>
<gene>
    <name evidence="6" type="ORF">MNQ99_14720</name>
</gene>
<dbReference type="InterPro" id="IPR050446">
    <property type="entry name" value="FAD-oxidoreductase/Apoptosis"/>
</dbReference>
<reference evidence="6 7" key="1">
    <citation type="submission" date="2022-03" db="EMBL/GenBank/DDBJ databases">
        <title>Isotopic signatures of nitrous oxide derived from detoxification processes.</title>
        <authorList>
            <person name="Behrendt U."/>
            <person name="Buchen C."/>
            <person name="Well R."/>
            <person name="Ulrich A."/>
            <person name="Rohe L."/>
            <person name="Kolb S."/>
            <person name="Schloter M."/>
            <person name="Horn M.A."/>
            <person name="Augustin J."/>
        </authorList>
    </citation>
    <scope>NUCLEOTIDE SEQUENCE [LARGE SCALE GENOMIC DNA]</scope>
    <source>
        <strain evidence="6 7">S4-C24</strain>
    </source>
</reference>
<keyword evidence="2" id="KW-0285">Flavoprotein</keyword>
<feature type="domain" description="FAD/NAD(P)-binding" evidence="5">
    <location>
        <begin position="4"/>
        <end position="298"/>
    </location>
</feature>
<dbReference type="InterPro" id="IPR023753">
    <property type="entry name" value="FAD/NAD-binding_dom"/>
</dbReference>
<protein>
    <submittedName>
        <fullName evidence="6">NAD(P)/FAD-dependent oxidoreductase</fullName>
    </submittedName>
</protein>
<dbReference type="InterPro" id="IPR036188">
    <property type="entry name" value="FAD/NAD-bd_sf"/>
</dbReference>
<dbReference type="RefSeq" id="WP_241913452.1">
    <property type="nucleotide sequence ID" value="NZ_CP093326.1"/>
</dbReference>
<dbReference type="EMBL" id="CP093326">
    <property type="protein sequence ID" value="UNK45181.1"/>
    <property type="molecule type" value="Genomic_DNA"/>
</dbReference>
<accession>A0ABY3WA37</accession>
<dbReference type="PANTHER" id="PTHR43557">
    <property type="entry name" value="APOPTOSIS-INDUCING FACTOR 1"/>
    <property type="match status" value="1"/>
</dbReference>
<proteinExistence type="predicted"/>
<evidence type="ECO:0000256" key="4">
    <source>
        <dbReference type="ARBA" id="ARBA00023002"/>
    </source>
</evidence>
<dbReference type="Gene3D" id="3.50.50.60">
    <property type="entry name" value="FAD/NAD(P)-binding domain"/>
    <property type="match status" value="2"/>
</dbReference>
<organism evidence="6 7">
    <name type="scientific">Arthrobacter sulfonylureivorans</name>
    <dbReference type="NCBI Taxonomy" id="2486855"/>
    <lineage>
        <taxon>Bacteria</taxon>
        <taxon>Bacillati</taxon>
        <taxon>Actinomycetota</taxon>
        <taxon>Actinomycetes</taxon>
        <taxon>Micrococcales</taxon>
        <taxon>Micrococcaceae</taxon>
        <taxon>Arthrobacter</taxon>
    </lineage>
</organism>
<name>A0ABY3WA37_9MICC</name>
<evidence type="ECO:0000256" key="3">
    <source>
        <dbReference type="ARBA" id="ARBA00022827"/>
    </source>
</evidence>
<evidence type="ECO:0000313" key="7">
    <source>
        <dbReference type="Proteomes" id="UP000829069"/>
    </source>
</evidence>
<dbReference type="Proteomes" id="UP000829069">
    <property type="component" value="Chromosome"/>
</dbReference>
<dbReference type="Gene3D" id="3.30.390.30">
    <property type="match status" value="1"/>
</dbReference>
<dbReference type="PRINTS" id="PR00368">
    <property type="entry name" value="FADPNR"/>
</dbReference>
<evidence type="ECO:0000256" key="2">
    <source>
        <dbReference type="ARBA" id="ARBA00022630"/>
    </source>
</evidence>
<evidence type="ECO:0000259" key="5">
    <source>
        <dbReference type="Pfam" id="PF07992"/>
    </source>
</evidence>
<keyword evidence="4" id="KW-0560">Oxidoreductase</keyword>
<dbReference type="Pfam" id="PF07992">
    <property type="entry name" value="Pyr_redox_2"/>
    <property type="match status" value="1"/>
</dbReference>
<evidence type="ECO:0000313" key="6">
    <source>
        <dbReference type="EMBL" id="UNK45181.1"/>
    </source>
</evidence>
<evidence type="ECO:0000256" key="1">
    <source>
        <dbReference type="ARBA" id="ARBA00001974"/>
    </source>
</evidence>